<sequence>MFKKVDFPEPDGPTIETIQFFFKSKDNSFIIVNLL</sequence>
<organism evidence="1">
    <name type="scientific">marine metagenome</name>
    <dbReference type="NCBI Taxonomy" id="408172"/>
    <lineage>
        <taxon>unclassified sequences</taxon>
        <taxon>metagenomes</taxon>
        <taxon>ecological metagenomes</taxon>
    </lineage>
</organism>
<protein>
    <submittedName>
        <fullName evidence="1">Uncharacterized protein</fullName>
    </submittedName>
</protein>
<dbReference type="AlphaFoldDB" id="A0A382HIS8"/>
<accession>A0A382HIS8</accession>
<gene>
    <name evidence="1" type="ORF">METZ01_LOCUS239691</name>
</gene>
<proteinExistence type="predicted"/>
<reference evidence="1" key="1">
    <citation type="submission" date="2018-05" db="EMBL/GenBank/DDBJ databases">
        <authorList>
            <person name="Lanie J.A."/>
            <person name="Ng W.-L."/>
            <person name="Kazmierczak K.M."/>
            <person name="Andrzejewski T.M."/>
            <person name="Davidsen T.M."/>
            <person name="Wayne K.J."/>
            <person name="Tettelin H."/>
            <person name="Glass J.I."/>
            <person name="Rusch D."/>
            <person name="Podicherti R."/>
            <person name="Tsui H.-C.T."/>
            <person name="Winkler M.E."/>
        </authorList>
    </citation>
    <scope>NUCLEOTIDE SEQUENCE</scope>
</reference>
<name>A0A382HIS8_9ZZZZ</name>
<evidence type="ECO:0000313" key="1">
    <source>
        <dbReference type="EMBL" id="SVB86837.1"/>
    </source>
</evidence>
<dbReference type="EMBL" id="UINC01061352">
    <property type="protein sequence ID" value="SVB86837.1"/>
    <property type="molecule type" value="Genomic_DNA"/>
</dbReference>